<feature type="transmembrane region" description="Helical" evidence="6">
    <location>
        <begin position="368"/>
        <end position="386"/>
    </location>
</feature>
<reference evidence="8 9" key="1">
    <citation type="submission" date="2023-08" db="EMBL/GenBank/DDBJ databases">
        <title>Alcaligenaceae gen. nov., a novel taxon isolated from the sludge of Yixing Pesticide Factory.</title>
        <authorList>
            <person name="Ruan L."/>
        </authorList>
    </citation>
    <scope>NUCLEOTIDE SEQUENCE [LARGE SCALE GENOMIC DNA]</scope>
    <source>
        <strain evidence="8 9">LG-2</strain>
    </source>
</reference>
<evidence type="ECO:0000256" key="2">
    <source>
        <dbReference type="ARBA" id="ARBA00022475"/>
    </source>
</evidence>
<dbReference type="SUPFAM" id="SSF103473">
    <property type="entry name" value="MFS general substrate transporter"/>
    <property type="match status" value="1"/>
</dbReference>
<keyword evidence="2" id="KW-1003">Cell membrane</keyword>
<dbReference type="Gene3D" id="1.20.1250.20">
    <property type="entry name" value="MFS general substrate transporter like domains"/>
    <property type="match status" value="1"/>
</dbReference>
<feature type="transmembrane region" description="Helical" evidence="6">
    <location>
        <begin position="168"/>
        <end position="187"/>
    </location>
</feature>
<gene>
    <name evidence="8" type="ORF">Q8947_03800</name>
</gene>
<evidence type="ECO:0000256" key="6">
    <source>
        <dbReference type="SAM" id="Phobius"/>
    </source>
</evidence>
<dbReference type="InterPro" id="IPR036259">
    <property type="entry name" value="MFS_trans_sf"/>
</dbReference>
<comment type="subcellular location">
    <subcellularLocation>
        <location evidence="1">Cell membrane</location>
        <topology evidence="1">Multi-pass membrane protein</topology>
    </subcellularLocation>
</comment>
<proteinExistence type="predicted"/>
<evidence type="ECO:0000256" key="1">
    <source>
        <dbReference type="ARBA" id="ARBA00004651"/>
    </source>
</evidence>
<evidence type="ECO:0000256" key="3">
    <source>
        <dbReference type="ARBA" id="ARBA00022692"/>
    </source>
</evidence>
<dbReference type="InterPro" id="IPR050189">
    <property type="entry name" value="MFS_Efflux_Transporters"/>
</dbReference>
<evidence type="ECO:0000313" key="9">
    <source>
        <dbReference type="Proteomes" id="UP001232156"/>
    </source>
</evidence>
<organism evidence="8 9">
    <name type="scientific">Yanghanlia caeni</name>
    <dbReference type="NCBI Taxonomy" id="3064283"/>
    <lineage>
        <taxon>Bacteria</taxon>
        <taxon>Pseudomonadati</taxon>
        <taxon>Pseudomonadota</taxon>
        <taxon>Betaproteobacteria</taxon>
        <taxon>Burkholderiales</taxon>
        <taxon>Alcaligenaceae</taxon>
        <taxon>Yanghanlia</taxon>
    </lineage>
</organism>
<dbReference type="Pfam" id="PF07690">
    <property type="entry name" value="MFS_1"/>
    <property type="match status" value="1"/>
</dbReference>
<evidence type="ECO:0000259" key="7">
    <source>
        <dbReference type="PROSITE" id="PS50850"/>
    </source>
</evidence>
<dbReference type="Proteomes" id="UP001232156">
    <property type="component" value="Unassembled WGS sequence"/>
</dbReference>
<dbReference type="PANTHER" id="PTHR43124">
    <property type="entry name" value="PURINE EFFLUX PUMP PBUE"/>
    <property type="match status" value="1"/>
</dbReference>
<dbReference type="EMBL" id="JAUZQE010000006">
    <property type="protein sequence ID" value="MDR4125109.1"/>
    <property type="molecule type" value="Genomic_DNA"/>
</dbReference>
<feature type="transmembrane region" description="Helical" evidence="6">
    <location>
        <begin position="305"/>
        <end position="321"/>
    </location>
</feature>
<sequence length="395" mass="40915">MQHSRSTDSRAGVASIPTLLGACCFASMASLRACDTLLPALAAEFSVTLGQAARVILVFGVAYGIFQLVFGPLGDRFGKARVIALCALAGVIGNGMAFLSPDLDWLVAARIVSGAFAAGIFPLAMAWLGDNVPYESRQAALARLVSAGVMGMLGGQWLSGLIAQWVGWRPVFLVIAVLFLVVGALLWRAQRGEPPPAASGPTESGRFRTIAAAPASRRILAFVTLEGALALGALAFMPSLLQRQHGLSLATAGAIAACYGLGGILYTRTAVHLLRRFGETGLARLGGALLLVGLTSFAYVPLVQWAPVACLLAGFGFYGLHNTLQTRATQMAPAARGAAMSLFACCLFVGQSLGIMGVAWLADHEFGRLAYLCAGVGLALLGLMVAHRPSAAGSA</sequence>
<feature type="transmembrane region" description="Helical" evidence="6">
    <location>
        <begin position="105"/>
        <end position="128"/>
    </location>
</feature>
<dbReference type="InterPro" id="IPR011701">
    <property type="entry name" value="MFS"/>
</dbReference>
<dbReference type="RefSeq" id="WP_347286499.1">
    <property type="nucleotide sequence ID" value="NZ_JAUZQE010000006.1"/>
</dbReference>
<dbReference type="CDD" id="cd17324">
    <property type="entry name" value="MFS_NepI_like"/>
    <property type="match status" value="1"/>
</dbReference>
<feature type="transmembrane region" description="Helical" evidence="6">
    <location>
        <begin position="82"/>
        <end position="99"/>
    </location>
</feature>
<protein>
    <submittedName>
        <fullName evidence="8">MFS transporter</fullName>
    </submittedName>
</protein>
<feature type="transmembrane region" description="Helical" evidence="6">
    <location>
        <begin position="52"/>
        <end position="70"/>
    </location>
</feature>
<dbReference type="PANTHER" id="PTHR43124:SF3">
    <property type="entry name" value="CHLORAMPHENICOL EFFLUX PUMP RV0191"/>
    <property type="match status" value="1"/>
</dbReference>
<accession>A0ABU1D3W3</accession>
<feature type="transmembrane region" description="Helical" evidence="6">
    <location>
        <begin position="247"/>
        <end position="269"/>
    </location>
</feature>
<evidence type="ECO:0000313" key="8">
    <source>
        <dbReference type="EMBL" id="MDR4125109.1"/>
    </source>
</evidence>
<feature type="transmembrane region" description="Helical" evidence="6">
    <location>
        <begin position="342"/>
        <end position="362"/>
    </location>
</feature>
<keyword evidence="9" id="KW-1185">Reference proteome</keyword>
<dbReference type="PROSITE" id="PS50850">
    <property type="entry name" value="MFS"/>
    <property type="match status" value="1"/>
</dbReference>
<keyword evidence="5 6" id="KW-0472">Membrane</keyword>
<comment type="caution">
    <text evidence="8">The sequence shown here is derived from an EMBL/GenBank/DDBJ whole genome shotgun (WGS) entry which is preliminary data.</text>
</comment>
<feature type="domain" description="Major facilitator superfamily (MFS) profile" evidence="7">
    <location>
        <begin position="1"/>
        <end position="392"/>
    </location>
</feature>
<name>A0ABU1D3W3_9BURK</name>
<evidence type="ECO:0000256" key="4">
    <source>
        <dbReference type="ARBA" id="ARBA00022989"/>
    </source>
</evidence>
<feature type="transmembrane region" description="Helical" evidence="6">
    <location>
        <begin position="219"/>
        <end position="241"/>
    </location>
</feature>
<keyword evidence="3 6" id="KW-0812">Transmembrane</keyword>
<keyword evidence="4 6" id="KW-1133">Transmembrane helix</keyword>
<dbReference type="InterPro" id="IPR020846">
    <property type="entry name" value="MFS_dom"/>
</dbReference>
<evidence type="ECO:0000256" key="5">
    <source>
        <dbReference type="ARBA" id="ARBA00023136"/>
    </source>
</evidence>
<feature type="transmembrane region" description="Helical" evidence="6">
    <location>
        <begin position="281"/>
        <end position="299"/>
    </location>
</feature>
<feature type="transmembrane region" description="Helical" evidence="6">
    <location>
        <begin position="140"/>
        <end position="162"/>
    </location>
</feature>
<dbReference type="PROSITE" id="PS51257">
    <property type="entry name" value="PROKAR_LIPOPROTEIN"/>
    <property type="match status" value="1"/>
</dbReference>